<dbReference type="PROSITE" id="PS50850">
    <property type="entry name" value="MFS"/>
    <property type="match status" value="1"/>
</dbReference>
<dbReference type="InterPro" id="IPR020846">
    <property type="entry name" value="MFS_dom"/>
</dbReference>
<feature type="transmembrane region" description="Helical" evidence="6">
    <location>
        <begin position="122"/>
        <end position="147"/>
    </location>
</feature>
<evidence type="ECO:0000256" key="2">
    <source>
        <dbReference type="ARBA" id="ARBA00022692"/>
    </source>
</evidence>
<dbReference type="GO" id="GO:0005886">
    <property type="term" value="C:plasma membrane"/>
    <property type="evidence" value="ECO:0007669"/>
    <property type="project" value="TreeGrafter"/>
</dbReference>
<keyword evidence="9" id="KW-1185">Reference proteome</keyword>
<dbReference type="PANTHER" id="PTHR23501">
    <property type="entry name" value="MAJOR FACILITATOR SUPERFAMILY"/>
    <property type="match status" value="1"/>
</dbReference>
<sequence>MQEGIALSPNVQSSRSTKTQRLFRARLHLIILFTGLALAVFATSLDETIVAVAAVNISDGFNSFNLYDWVTVSYLISNTGVQPLYWQISDIVGRKGPMMTALAVFFAANAACAWSQSMVSLIIFKTIGGIGGGGMTGLSFVIVADLFRLGITPYLD</sequence>
<dbReference type="Proteomes" id="UP000604273">
    <property type="component" value="Unassembled WGS sequence"/>
</dbReference>
<dbReference type="InterPro" id="IPR036259">
    <property type="entry name" value="MFS_trans_sf"/>
</dbReference>
<dbReference type="InterPro" id="IPR011701">
    <property type="entry name" value="MFS"/>
</dbReference>
<dbReference type="OrthoDB" id="6770063at2759"/>
<dbReference type="PANTHER" id="PTHR23501:SF189">
    <property type="entry name" value="DRUG TRANSPORTER, PUTATIVE (AFU_ORTHOLOGUE AFUA_4G03920)-RELATED"/>
    <property type="match status" value="1"/>
</dbReference>
<evidence type="ECO:0000256" key="3">
    <source>
        <dbReference type="ARBA" id="ARBA00022989"/>
    </source>
</evidence>
<dbReference type="AlphaFoldDB" id="A0A8H4WQW2"/>
<organism evidence="8 9">
    <name type="scientific">Fusarium gaditjirri</name>
    <dbReference type="NCBI Taxonomy" id="282569"/>
    <lineage>
        <taxon>Eukaryota</taxon>
        <taxon>Fungi</taxon>
        <taxon>Dikarya</taxon>
        <taxon>Ascomycota</taxon>
        <taxon>Pezizomycotina</taxon>
        <taxon>Sordariomycetes</taxon>
        <taxon>Hypocreomycetidae</taxon>
        <taxon>Hypocreales</taxon>
        <taxon>Nectriaceae</taxon>
        <taxon>Fusarium</taxon>
        <taxon>Fusarium nisikadoi species complex</taxon>
    </lineage>
</organism>
<dbReference type="EMBL" id="JABFAI010000286">
    <property type="protein sequence ID" value="KAF4947508.1"/>
    <property type="molecule type" value="Genomic_DNA"/>
</dbReference>
<feature type="transmembrane region" description="Helical" evidence="6">
    <location>
        <begin position="98"/>
        <end position="116"/>
    </location>
</feature>
<reference evidence="8" key="1">
    <citation type="journal article" date="2020" name="BMC Genomics">
        <title>Correction to: Identification and distribution of gene clusters required for synthesis of sphingolipid metabolism inhibitors in diverse species of the filamentous fungus Fusarium.</title>
        <authorList>
            <person name="Kim H.S."/>
            <person name="Lohmar J.M."/>
            <person name="Busman M."/>
            <person name="Brown D.W."/>
            <person name="Naumann T.A."/>
            <person name="Divon H.H."/>
            <person name="Lysoe E."/>
            <person name="Uhlig S."/>
            <person name="Proctor R.H."/>
        </authorList>
    </citation>
    <scope>NUCLEOTIDE SEQUENCE</scope>
    <source>
        <strain evidence="8">NRRL 45417</strain>
    </source>
</reference>
<feature type="transmembrane region" description="Helical" evidence="6">
    <location>
        <begin position="66"/>
        <end position="86"/>
    </location>
</feature>
<evidence type="ECO:0000313" key="9">
    <source>
        <dbReference type="Proteomes" id="UP000604273"/>
    </source>
</evidence>
<comment type="subcellular location">
    <subcellularLocation>
        <location evidence="1">Membrane</location>
        <topology evidence="1">Multi-pass membrane protein</topology>
    </subcellularLocation>
</comment>
<evidence type="ECO:0000256" key="4">
    <source>
        <dbReference type="ARBA" id="ARBA00023136"/>
    </source>
</evidence>
<keyword evidence="5" id="KW-0325">Glycoprotein</keyword>
<accession>A0A8H4WQW2</accession>
<keyword evidence="2 6" id="KW-0812">Transmembrane</keyword>
<evidence type="ECO:0000256" key="1">
    <source>
        <dbReference type="ARBA" id="ARBA00004141"/>
    </source>
</evidence>
<gene>
    <name evidence="8" type="ORF">FGADI_10353</name>
</gene>
<dbReference type="SUPFAM" id="SSF103473">
    <property type="entry name" value="MFS general substrate transporter"/>
    <property type="match status" value="1"/>
</dbReference>
<dbReference type="Gene3D" id="1.20.1720.10">
    <property type="entry name" value="Multidrug resistance protein D"/>
    <property type="match status" value="1"/>
</dbReference>
<keyword evidence="4 6" id="KW-0472">Membrane</keyword>
<comment type="caution">
    <text evidence="8">The sequence shown here is derived from an EMBL/GenBank/DDBJ whole genome shotgun (WGS) entry which is preliminary data.</text>
</comment>
<evidence type="ECO:0000259" key="7">
    <source>
        <dbReference type="PROSITE" id="PS50850"/>
    </source>
</evidence>
<feature type="domain" description="Major facilitator superfamily (MFS) profile" evidence="7">
    <location>
        <begin position="32"/>
        <end position="156"/>
    </location>
</feature>
<protein>
    <recommendedName>
        <fullName evidence="7">Major facilitator superfamily (MFS) profile domain-containing protein</fullName>
    </recommendedName>
</protein>
<evidence type="ECO:0000256" key="6">
    <source>
        <dbReference type="SAM" id="Phobius"/>
    </source>
</evidence>
<evidence type="ECO:0000313" key="8">
    <source>
        <dbReference type="EMBL" id="KAF4947508.1"/>
    </source>
</evidence>
<keyword evidence="3 6" id="KW-1133">Transmembrane helix</keyword>
<proteinExistence type="predicted"/>
<name>A0A8H4WQW2_9HYPO</name>
<feature type="transmembrane region" description="Helical" evidence="6">
    <location>
        <begin position="27"/>
        <end position="54"/>
    </location>
</feature>
<reference evidence="8" key="2">
    <citation type="submission" date="2020-05" db="EMBL/GenBank/DDBJ databases">
        <authorList>
            <person name="Kim H.-S."/>
            <person name="Proctor R.H."/>
            <person name="Brown D.W."/>
        </authorList>
    </citation>
    <scope>NUCLEOTIDE SEQUENCE</scope>
    <source>
        <strain evidence="8">NRRL 45417</strain>
    </source>
</reference>
<dbReference type="GO" id="GO:0022857">
    <property type="term" value="F:transmembrane transporter activity"/>
    <property type="evidence" value="ECO:0007669"/>
    <property type="project" value="InterPro"/>
</dbReference>
<evidence type="ECO:0000256" key="5">
    <source>
        <dbReference type="ARBA" id="ARBA00023180"/>
    </source>
</evidence>
<dbReference type="Pfam" id="PF07690">
    <property type="entry name" value="MFS_1"/>
    <property type="match status" value="1"/>
</dbReference>